<feature type="domain" description="Ketosynthase family 3 (KS3)" evidence="6">
    <location>
        <begin position="33"/>
        <end position="469"/>
    </location>
</feature>
<feature type="region of interest" description="N-terminal hotdog fold" evidence="4">
    <location>
        <begin position="495"/>
        <end position="652"/>
    </location>
</feature>
<feature type="domain" description="PKS/mFAS DH" evidence="7">
    <location>
        <begin position="495"/>
        <end position="823"/>
    </location>
</feature>
<gene>
    <name evidence="8" type="ORF">WJX84_007580</name>
</gene>
<keyword evidence="9" id="KW-1185">Reference proteome</keyword>
<evidence type="ECO:0000256" key="1">
    <source>
        <dbReference type="ARBA" id="ARBA00022450"/>
    </source>
</evidence>
<dbReference type="GO" id="GO:0006633">
    <property type="term" value="P:fatty acid biosynthetic process"/>
    <property type="evidence" value="ECO:0007669"/>
    <property type="project" value="TreeGrafter"/>
</dbReference>
<dbReference type="PROSITE" id="PS52004">
    <property type="entry name" value="KS3_2"/>
    <property type="match status" value="2"/>
</dbReference>
<feature type="region of interest" description="C-terminal hotdog fold" evidence="4">
    <location>
        <begin position="671"/>
        <end position="823"/>
    </location>
</feature>
<dbReference type="PANTHER" id="PTHR43775">
    <property type="entry name" value="FATTY ACID SYNTHASE"/>
    <property type="match status" value="1"/>
</dbReference>
<dbReference type="PROSITE" id="PS50075">
    <property type="entry name" value="CARRIER"/>
    <property type="match status" value="1"/>
</dbReference>
<dbReference type="AlphaFoldDB" id="A0AAW1T5H6"/>
<dbReference type="Pfam" id="PF00550">
    <property type="entry name" value="PP-binding"/>
    <property type="match status" value="1"/>
</dbReference>
<evidence type="ECO:0000256" key="4">
    <source>
        <dbReference type="PROSITE-ProRule" id="PRU01363"/>
    </source>
</evidence>
<dbReference type="EMBL" id="JALJOV010000396">
    <property type="protein sequence ID" value="KAK9864073.1"/>
    <property type="molecule type" value="Genomic_DNA"/>
</dbReference>
<evidence type="ECO:0008006" key="10">
    <source>
        <dbReference type="Google" id="ProtNLM"/>
    </source>
</evidence>
<dbReference type="SMART" id="SM01294">
    <property type="entry name" value="PKS_PP_betabranch"/>
    <property type="match status" value="1"/>
</dbReference>
<evidence type="ECO:0000259" key="6">
    <source>
        <dbReference type="PROSITE" id="PS52004"/>
    </source>
</evidence>
<dbReference type="Gene3D" id="3.40.47.10">
    <property type="match status" value="2"/>
</dbReference>
<dbReference type="Pfam" id="PF02801">
    <property type="entry name" value="Ketoacyl-synt_C"/>
    <property type="match status" value="2"/>
</dbReference>
<dbReference type="InterPro" id="IPR014031">
    <property type="entry name" value="Ketoacyl_synth_C"/>
</dbReference>
<dbReference type="PANTHER" id="PTHR43775:SF37">
    <property type="entry name" value="SI:DKEY-61P9.11"/>
    <property type="match status" value="1"/>
</dbReference>
<dbReference type="Gene3D" id="3.10.129.10">
    <property type="entry name" value="Hotdog Thioesterase"/>
    <property type="match status" value="1"/>
</dbReference>
<evidence type="ECO:0000256" key="3">
    <source>
        <dbReference type="ARBA" id="ARBA00022679"/>
    </source>
</evidence>
<sequence>MAVYGLDDSDLDEFLESESSASENGSPALLLALQPKAAEPLQPLLTTVSLRGPDASHIGEAAQDACKIVPANRWGADTGWEGERTQAPKRFGSFIGDAELFDADLFGSPQQEASAMDAQQRLLLEGCWEALSHSSTAAGLTGDAAKGVAVTVGISYTEYYLNYRHQGLTAYTATSGTLSVVCGRLSFTLGLKGPSISIDTACSSSLVGAHIACTSFLSETCQRALVCGVNLTMRAETTAVLAKAGMLAQDGRCKTLDSSADGYMRGEACVVHLLETQMPDAGSPGKDSHALVIRGTSVNQDGRSSSLTAPNGPSQQAVIRSALGVSSISPGSISTLEMHGTGTSLGDPIEMGAAFAVLQVPHADAPQPLETQAAKSRLLHTEPAAGALGLACLVMRLGRAASHILPHLRMLNPHVAGLAQGLTRGPLGPKRGWFAARQPACQHEAGPEAHGGVSSFAYQGTNSHAVVRSRGVQVPIARQNWQWRRRRFWYQITCHPLLWAFSKLQGALGKLQVHVQCSLDRPTLSYLRDHRVLGRAMLPTSALLEAAGAAAMLLANLQDLAVEGHAARSLGVSNVILSGPAMLPNLSENGTSSLGPSSIRAQQSPARAVLDCTVDCIAGSAEVGTGNSMRPEAPGSWDSHAGSSPVMHGYLQSIHQPQHFTRHSSSGPGQSGMPIPRVEPQELLEIVSNVLGKEAAADEPLMEAGLDSIGAVELKNAVSAKFGVELPATVTFDYPSIAALATYLATRMAPMQESMYGAEDLCTPVPLERWDLQALSAEDDVLRSGMLRAAYFLGRVDLFDDGAFRQSKSEAVAMDPQTRVLLEQSFAALQDMKGGLAGTSPASTGVYVGCVWQEYALFLEHQNVKPTVSILTGSGFNFMIGRVSYTLGLQGPCIGMDTACSSSLVAAHLASTGLVNGESSSALAAGINLMLVPDTSINLARLGALSPDGHSKTFEASANGYARGEGCIVYGFARTRDAMQPGRQAEAVLLGSAYNQAGRSSGLTAPNGPAQTALVRTALRAAALRPQDLAFVSMHGTGTPLGDPIEVGALGQALAGTPKHFSRATLGSVKACYGHSEGSAGAHGALLALCLLQQQAAAPTMHLRNLNPYVEAAFADTKRACNASTTPPREVAPVLEEGLMAGVSSFGMSGVNAHGIFAKVPAGQQEAQAVRPVSERSMVLCCLERQQNAA</sequence>
<comment type="caution">
    <text evidence="8">The sequence shown here is derived from an EMBL/GenBank/DDBJ whole genome shotgun (WGS) entry which is preliminary data.</text>
</comment>
<comment type="caution">
    <text evidence="4">Lacks conserved residue(s) required for the propagation of feature annotation.</text>
</comment>
<feature type="domain" description="Ketosynthase family 3 (KS3)" evidence="6">
    <location>
        <begin position="726"/>
        <end position="1159"/>
    </location>
</feature>
<dbReference type="InterPro" id="IPR009081">
    <property type="entry name" value="PP-bd_ACP"/>
</dbReference>
<dbReference type="InterPro" id="IPR020806">
    <property type="entry name" value="PKS_PP-bd"/>
</dbReference>
<dbReference type="SMART" id="SM00823">
    <property type="entry name" value="PKS_PP"/>
    <property type="match status" value="1"/>
</dbReference>
<evidence type="ECO:0000313" key="9">
    <source>
        <dbReference type="Proteomes" id="UP001485043"/>
    </source>
</evidence>
<proteinExistence type="predicted"/>
<keyword evidence="1" id="KW-0596">Phosphopantetheine</keyword>
<feature type="domain" description="Carrier" evidence="5">
    <location>
        <begin position="674"/>
        <end position="748"/>
    </location>
</feature>
<keyword evidence="3" id="KW-0808">Transferase</keyword>
<dbReference type="SUPFAM" id="SSF53901">
    <property type="entry name" value="Thiolase-like"/>
    <property type="match status" value="2"/>
</dbReference>
<dbReference type="GO" id="GO:0004312">
    <property type="term" value="F:fatty acid synthase activity"/>
    <property type="evidence" value="ECO:0007669"/>
    <property type="project" value="TreeGrafter"/>
</dbReference>
<dbReference type="CDD" id="cd00833">
    <property type="entry name" value="PKS"/>
    <property type="match status" value="2"/>
</dbReference>
<dbReference type="InterPro" id="IPR049552">
    <property type="entry name" value="PKS_DH_N"/>
</dbReference>
<dbReference type="InterPro" id="IPR016039">
    <property type="entry name" value="Thiolase-like"/>
</dbReference>
<dbReference type="InterPro" id="IPR014030">
    <property type="entry name" value="Ketoacyl_synth_N"/>
</dbReference>
<accession>A0AAW1T5H6</accession>
<dbReference type="Pfam" id="PF00109">
    <property type="entry name" value="ketoacyl-synt"/>
    <property type="match status" value="2"/>
</dbReference>
<dbReference type="InterPro" id="IPR050091">
    <property type="entry name" value="PKS_NRPS_Biosynth_Enz"/>
</dbReference>
<dbReference type="GO" id="GO:0031177">
    <property type="term" value="F:phosphopantetheine binding"/>
    <property type="evidence" value="ECO:0007669"/>
    <property type="project" value="InterPro"/>
</dbReference>
<dbReference type="Proteomes" id="UP001485043">
    <property type="component" value="Unassembled WGS sequence"/>
</dbReference>
<organism evidence="8 9">
    <name type="scientific">Apatococcus fuscideae</name>
    <dbReference type="NCBI Taxonomy" id="2026836"/>
    <lineage>
        <taxon>Eukaryota</taxon>
        <taxon>Viridiplantae</taxon>
        <taxon>Chlorophyta</taxon>
        <taxon>core chlorophytes</taxon>
        <taxon>Trebouxiophyceae</taxon>
        <taxon>Chlorellales</taxon>
        <taxon>Chlorellaceae</taxon>
        <taxon>Apatococcus</taxon>
    </lineage>
</organism>
<name>A0AAW1T5H6_9CHLO</name>
<keyword evidence="2" id="KW-0597">Phosphoprotein</keyword>
<reference evidence="8 9" key="1">
    <citation type="journal article" date="2024" name="Nat. Commun.">
        <title>Phylogenomics reveals the evolutionary origins of lichenization in chlorophyte algae.</title>
        <authorList>
            <person name="Puginier C."/>
            <person name="Libourel C."/>
            <person name="Otte J."/>
            <person name="Skaloud P."/>
            <person name="Haon M."/>
            <person name="Grisel S."/>
            <person name="Petersen M."/>
            <person name="Berrin J.G."/>
            <person name="Delaux P.M."/>
            <person name="Dal Grande F."/>
            <person name="Keller J."/>
        </authorList>
    </citation>
    <scope>NUCLEOTIDE SEQUENCE [LARGE SCALE GENOMIC DNA]</scope>
    <source>
        <strain evidence="8 9">SAG 2523</strain>
    </source>
</reference>
<evidence type="ECO:0000313" key="8">
    <source>
        <dbReference type="EMBL" id="KAK9864073.1"/>
    </source>
</evidence>
<dbReference type="SUPFAM" id="SSF47336">
    <property type="entry name" value="ACP-like"/>
    <property type="match status" value="1"/>
</dbReference>
<dbReference type="Gene3D" id="1.10.1200.10">
    <property type="entry name" value="ACP-like"/>
    <property type="match status" value="1"/>
</dbReference>
<dbReference type="Pfam" id="PF21089">
    <property type="entry name" value="PKS_DH_N"/>
    <property type="match status" value="1"/>
</dbReference>
<dbReference type="InterPro" id="IPR020841">
    <property type="entry name" value="PKS_Beta-ketoAc_synthase_dom"/>
</dbReference>
<dbReference type="PROSITE" id="PS52019">
    <property type="entry name" value="PKS_MFAS_DH"/>
    <property type="match status" value="1"/>
</dbReference>
<evidence type="ECO:0000259" key="7">
    <source>
        <dbReference type="PROSITE" id="PS52019"/>
    </source>
</evidence>
<dbReference type="InterPro" id="IPR049900">
    <property type="entry name" value="PKS_mFAS_DH"/>
</dbReference>
<dbReference type="InterPro" id="IPR036736">
    <property type="entry name" value="ACP-like_sf"/>
</dbReference>
<evidence type="ECO:0000256" key="2">
    <source>
        <dbReference type="ARBA" id="ARBA00022553"/>
    </source>
</evidence>
<protein>
    <recommendedName>
        <fullName evidence="10">Type I polyketide synthase</fullName>
    </recommendedName>
</protein>
<dbReference type="SMART" id="SM00825">
    <property type="entry name" value="PKS_KS"/>
    <property type="match status" value="2"/>
</dbReference>
<evidence type="ECO:0000259" key="5">
    <source>
        <dbReference type="PROSITE" id="PS50075"/>
    </source>
</evidence>